<evidence type="ECO:0000313" key="3">
    <source>
        <dbReference type="EMBL" id="TWU63438.1"/>
    </source>
</evidence>
<keyword evidence="1" id="KW-0812">Transmembrane</keyword>
<dbReference type="PANTHER" id="PTHR22911">
    <property type="entry name" value="ACYL-MALONYL CONDENSING ENZYME-RELATED"/>
    <property type="match status" value="1"/>
</dbReference>
<comment type="caution">
    <text evidence="3">The sequence shown here is derived from an EMBL/GenBank/DDBJ whole genome shotgun (WGS) entry which is preliminary data.</text>
</comment>
<feature type="transmembrane region" description="Helical" evidence="1">
    <location>
        <begin position="95"/>
        <end position="117"/>
    </location>
</feature>
<evidence type="ECO:0000259" key="2">
    <source>
        <dbReference type="Pfam" id="PF00892"/>
    </source>
</evidence>
<feature type="transmembrane region" description="Helical" evidence="1">
    <location>
        <begin position="63"/>
        <end position="83"/>
    </location>
</feature>
<feature type="transmembrane region" description="Helical" evidence="1">
    <location>
        <begin position="223"/>
        <end position="240"/>
    </location>
</feature>
<dbReference type="InterPro" id="IPR000620">
    <property type="entry name" value="EamA_dom"/>
</dbReference>
<keyword evidence="1" id="KW-0472">Membrane</keyword>
<gene>
    <name evidence="3" type="ORF">V7x_51780</name>
</gene>
<protein>
    <submittedName>
        <fullName evidence="3">EamA-like transporter family protein</fullName>
    </submittedName>
</protein>
<feature type="transmembrane region" description="Helical" evidence="1">
    <location>
        <begin position="137"/>
        <end position="158"/>
    </location>
</feature>
<dbReference type="InterPro" id="IPR037185">
    <property type="entry name" value="EmrE-like"/>
</dbReference>
<feature type="transmembrane region" description="Helical" evidence="1">
    <location>
        <begin position="165"/>
        <end position="186"/>
    </location>
</feature>
<dbReference type="AlphaFoldDB" id="A0A5C6FS89"/>
<feature type="transmembrane region" description="Helical" evidence="1">
    <location>
        <begin position="342"/>
        <end position="362"/>
    </location>
</feature>
<dbReference type="Proteomes" id="UP000316476">
    <property type="component" value="Unassembled WGS sequence"/>
</dbReference>
<keyword evidence="1" id="KW-1133">Transmembrane helix</keyword>
<dbReference type="EMBL" id="SJPZ01000002">
    <property type="protein sequence ID" value="TWU63438.1"/>
    <property type="molecule type" value="Genomic_DNA"/>
</dbReference>
<dbReference type="SUPFAM" id="SSF103481">
    <property type="entry name" value="Multidrug resistance efflux transporter EmrE"/>
    <property type="match status" value="1"/>
</dbReference>
<accession>A0A5C6FS89</accession>
<dbReference type="Pfam" id="PF00892">
    <property type="entry name" value="EamA"/>
    <property type="match status" value="1"/>
</dbReference>
<dbReference type="Gene3D" id="1.10.3730.20">
    <property type="match status" value="1"/>
</dbReference>
<dbReference type="GO" id="GO:0016020">
    <property type="term" value="C:membrane"/>
    <property type="evidence" value="ECO:0007669"/>
    <property type="project" value="InterPro"/>
</dbReference>
<evidence type="ECO:0000256" key="1">
    <source>
        <dbReference type="SAM" id="Phobius"/>
    </source>
</evidence>
<feature type="domain" description="EamA" evidence="2">
    <location>
        <begin position="65"/>
        <end position="208"/>
    </location>
</feature>
<feature type="transmembrane region" description="Helical" evidence="1">
    <location>
        <begin position="286"/>
        <end position="307"/>
    </location>
</feature>
<feature type="transmembrane region" description="Helical" evidence="1">
    <location>
        <begin position="252"/>
        <end position="274"/>
    </location>
</feature>
<proteinExistence type="predicted"/>
<feature type="transmembrane region" description="Helical" evidence="1">
    <location>
        <begin position="313"/>
        <end position="335"/>
    </location>
</feature>
<reference evidence="3 4" key="1">
    <citation type="submission" date="2019-02" db="EMBL/GenBank/DDBJ databases">
        <title>Deep-cultivation of Planctomycetes and their phenomic and genomic characterization uncovers novel biology.</title>
        <authorList>
            <person name="Wiegand S."/>
            <person name="Jogler M."/>
            <person name="Boedeker C."/>
            <person name="Pinto D."/>
            <person name="Vollmers J."/>
            <person name="Rivas-Marin E."/>
            <person name="Kohn T."/>
            <person name="Peeters S.H."/>
            <person name="Heuer A."/>
            <person name="Rast P."/>
            <person name="Oberbeckmann S."/>
            <person name="Bunk B."/>
            <person name="Jeske O."/>
            <person name="Meyerdierks A."/>
            <person name="Storesund J.E."/>
            <person name="Kallscheuer N."/>
            <person name="Luecker S."/>
            <person name="Lage O.M."/>
            <person name="Pohl T."/>
            <person name="Merkel B.J."/>
            <person name="Hornburger P."/>
            <person name="Mueller R.-W."/>
            <person name="Bruemmer F."/>
            <person name="Labrenz M."/>
            <person name="Spormann A.M."/>
            <person name="Op Den Camp H."/>
            <person name="Overmann J."/>
            <person name="Amann R."/>
            <person name="Jetten M.S.M."/>
            <person name="Mascher T."/>
            <person name="Medema M.H."/>
            <person name="Devos D.P."/>
            <person name="Kaster A.-K."/>
            <person name="Ovreas L."/>
            <person name="Rohde M."/>
            <person name="Galperin M.Y."/>
            <person name="Jogler C."/>
        </authorList>
    </citation>
    <scope>NUCLEOTIDE SEQUENCE [LARGE SCALE GENOMIC DNA]</scope>
    <source>
        <strain evidence="3 4">V7</strain>
    </source>
</reference>
<name>A0A5C6FS89_9PLAN</name>
<evidence type="ECO:0000313" key="4">
    <source>
        <dbReference type="Proteomes" id="UP000316476"/>
    </source>
</evidence>
<feature type="transmembrane region" description="Helical" evidence="1">
    <location>
        <begin position="192"/>
        <end position="211"/>
    </location>
</feature>
<sequence length="363" mass="39529">MVCRFAPAPAFDLVVTAWRLDSDSVAAWDPLSSTGGPLGNAGGGFGARWTPINSFGFGADDAAMNWILLSLVSAVLLGCYDISKKKAASANAVPAVLLISTSIGAALWLTLVVWYFVDPTSQPVAWLAIEPLDVRGHWLVVAKSVLVASSWTFALFALKHLPLSIAAPIRSTSPLWTILIATVVLGERPTTVQWAGIVIVLFSFWMFSVVGRREGIHFIRDRWVACMMLATVTGAVSSIYDKYLLQTVGIPVATLQAWFTLYLVPAMVPCFLWWFRMDRRRMPLQWRRSICLISPLLLAADLVYFNAVADSDALISVISTLRRCSVVVAFVYGIGALKERQVAAKAMCIAGILLGVIVLTCFG</sequence>
<organism evidence="3 4">
    <name type="scientific">Crateriforma conspicua</name>
    <dbReference type="NCBI Taxonomy" id="2527996"/>
    <lineage>
        <taxon>Bacteria</taxon>
        <taxon>Pseudomonadati</taxon>
        <taxon>Planctomycetota</taxon>
        <taxon>Planctomycetia</taxon>
        <taxon>Planctomycetales</taxon>
        <taxon>Planctomycetaceae</taxon>
        <taxon>Crateriforma</taxon>
    </lineage>
</organism>
<dbReference type="PANTHER" id="PTHR22911:SF137">
    <property type="entry name" value="SOLUTE CARRIER FAMILY 35 MEMBER G2-RELATED"/>
    <property type="match status" value="1"/>
</dbReference>